<evidence type="ECO:0000313" key="8">
    <source>
        <dbReference type="EMBL" id="BDI05290.1"/>
    </source>
</evidence>
<dbReference type="Gene3D" id="3.40.980.10">
    <property type="entry name" value="MoaB/Mog-like domain"/>
    <property type="match status" value="1"/>
</dbReference>
<evidence type="ECO:0000256" key="1">
    <source>
        <dbReference type="ARBA" id="ARBA00002901"/>
    </source>
</evidence>
<evidence type="ECO:0000256" key="3">
    <source>
        <dbReference type="ARBA" id="ARBA00010763"/>
    </source>
</evidence>
<dbReference type="InterPro" id="IPR036425">
    <property type="entry name" value="MoaB/Mog-like_dom_sf"/>
</dbReference>
<protein>
    <recommendedName>
        <fullName evidence="6">Molybdopterin molybdenumtransferase</fullName>
        <ecNumber evidence="6">2.10.1.1</ecNumber>
    </recommendedName>
</protein>
<dbReference type="PANTHER" id="PTHR10192">
    <property type="entry name" value="MOLYBDOPTERIN BIOSYNTHESIS PROTEIN"/>
    <property type="match status" value="1"/>
</dbReference>
<reference evidence="8" key="1">
    <citation type="submission" date="2022-04" db="EMBL/GenBank/DDBJ databases">
        <title>Whole genome sequence of Sphaerotilus sp. FB-5.</title>
        <authorList>
            <person name="Takeda M."/>
            <person name="Narihara S."/>
            <person name="Akimoto M."/>
            <person name="Akimoto R."/>
            <person name="Nishiyashiki S."/>
            <person name="Murakami T."/>
        </authorList>
    </citation>
    <scope>NUCLEOTIDE SEQUENCE</scope>
    <source>
        <strain evidence="8">FB-5</strain>
    </source>
</reference>
<dbReference type="InterPro" id="IPR001453">
    <property type="entry name" value="MoaB/Mog_dom"/>
</dbReference>
<dbReference type="SUPFAM" id="SSF53218">
    <property type="entry name" value="Molybdenum cofactor biosynthesis proteins"/>
    <property type="match status" value="1"/>
</dbReference>
<evidence type="ECO:0000256" key="6">
    <source>
        <dbReference type="RuleBase" id="RU365090"/>
    </source>
</evidence>
<dbReference type="Pfam" id="PF00994">
    <property type="entry name" value="MoCF_biosynth"/>
    <property type="match status" value="1"/>
</dbReference>
<dbReference type="PROSITE" id="PS01079">
    <property type="entry name" value="MOCF_BIOSYNTHESIS_2"/>
    <property type="match status" value="1"/>
</dbReference>
<name>A0ABM7YLG3_9BURK</name>
<evidence type="ECO:0000256" key="5">
    <source>
        <dbReference type="ARBA" id="ARBA00047317"/>
    </source>
</evidence>
<accession>A0ABM7YLG3</accession>
<dbReference type="Pfam" id="PF03453">
    <property type="entry name" value="MoeA_N"/>
    <property type="match status" value="1"/>
</dbReference>
<dbReference type="EMBL" id="AP025730">
    <property type="protein sequence ID" value="BDI05290.1"/>
    <property type="molecule type" value="Genomic_DNA"/>
</dbReference>
<dbReference type="InterPro" id="IPR005111">
    <property type="entry name" value="MoeA_C_domain_IV"/>
</dbReference>
<comment type="pathway">
    <text evidence="2 6">Cofactor biosynthesis; molybdopterin biosynthesis.</text>
</comment>
<sequence>MLRPVSDPLAIIRTMSQPGPSPLISDADLSVDAARAAIAAALRPLTDTETVGLADAPGRVLAADVISPIDVPAHDNSAMDGYAFAAADLRADAPTVLRVAAGTAFAGTPHAGVVGRGECLRIMTGAVMPAGLDTVVPQELATLAASADGGLLTIAPGVLKPLENRRLRGEDLARGRPAVQAGRVLKPADVGLIASLGIPQVAVLRRLRVAVFSTGDELRNAGEPLDPGCIYDSNRYTLLSAVRRLGMEPVDLGLVRDDPAALQATLERAVAEADVVLTSGGVSVGDADYTRDLLARMGQVAFWKVAMRPGRPFAFGALQGPAGKTAWLFALPGNPVASLVTFYAFAREGLLRLAGAQATPPLTLQARSAAAIRKRPGRTEFQRGVLRRAADGGWEVAITGAQGAGILRSMSEANALVVLGQAQGSVAAGDWVEVWPFDGLV</sequence>
<gene>
    <name evidence="8" type="primary">moeA_1</name>
    <name evidence="8" type="ORF">CATMQ487_22600</name>
</gene>
<keyword evidence="9" id="KW-1185">Reference proteome</keyword>
<dbReference type="Proteomes" id="UP001057498">
    <property type="component" value="Chromosome"/>
</dbReference>
<dbReference type="SMART" id="SM00852">
    <property type="entry name" value="MoCF_biosynth"/>
    <property type="match status" value="1"/>
</dbReference>
<dbReference type="InterPro" id="IPR036135">
    <property type="entry name" value="MoeA_linker/N_sf"/>
</dbReference>
<dbReference type="InterPro" id="IPR036688">
    <property type="entry name" value="MoeA_C_domain_IV_sf"/>
</dbReference>
<dbReference type="InterPro" id="IPR008284">
    <property type="entry name" value="MoCF_biosynth_CS"/>
</dbReference>
<dbReference type="CDD" id="cd00887">
    <property type="entry name" value="MoeA"/>
    <property type="match status" value="1"/>
</dbReference>
<dbReference type="InterPro" id="IPR005110">
    <property type="entry name" value="MoeA_linker/N"/>
</dbReference>
<keyword evidence="6" id="KW-0479">Metal-binding</keyword>
<comment type="catalytic activity">
    <reaction evidence="5">
        <text>adenylyl-molybdopterin + molybdate = Mo-molybdopterin + AMP + H(+)</text>
        <dbReference type="Rhea" id="RHEA:35047"/>
        <dbReference type="ChEBI" id="CHEBI:15378"/>
        <dbReference type="ChEBI" id="CHEBI:36264"/>
        <dbReference type="ChEBI" id="CHEBI:62727"/>
        <dbReference type="ChEBI" id="CHEBI:71302"/>
        <dbReference type="ChEBI" id="CHEBI:456215"/>
        <dbReference type="EC" id="2.10.1.1"/>
    </reaction>
</comment>
<dbReference type="Gene3D" id="2.170.190.11">
    <property type="entry name" value="Molybdopterin biosynthesis moea protein, domain 3"/>
    <property type="match status" value="1"/>
</dbReference>
<dbReference type="Gene3D" id="2.40.340.10">
    <property type="entry name" value="MoeA, C-terminal, domain IV"/>
    <property type="match status" value="1"/>
</dbReference>
<keyword evidence="6" id="KW-0460">Magnesium</keyword>
<evidence type="ECO:0000313" key="9">
    <source>
        <dbReference type="Proteomes" id="UP001057498"/>
    </source>
</evidence>
<feature type="domain" description="MoaB/Mog" evidence="7">
    <location>
        <begin position="210"/>
        <end position="352"/>
    </location>
</feature>
<dbReference type="EC" id="2.10.1.1" evidence="6"/>
<dbReference type="SUPFAM" id="SSF63882">
    <property type="entry name" value="MoeA N-terminal region -like"/>
    <property type="match status" value="1"/>
</dbReference>
<dbReference type="PANTHER" id="PTHR10192:SF5">
    <property type="entry name" value="GEPHYRIN"/>
    <property type="match status" value="1"/>
</dbReference>
<dbReference type="InterPro" id="IPR038987">
    <property type="entry name" value="MoeA-like"/>
</dbReference>
<dbReference type="NCBIfam" id="NF045515">
    <property type="entry name" value="Glp_gephyrin"/>
    <property type="match status" value="1"/>
</dbReference>
<evidence type="ECO:0000256" key="2">
    <source>
        <dbReference type="ARBA" id="ARBA00005046"/>
    </source>
</evidence>
<comment type="similarity">
    <text evidence="3 6">Belongs to the MoeA family.</text>
</comment>
<dbReference type="SUPFAM" id="SSF63867">
    <property type="entry name" value="MoeA C-terminal domain-like"/>
    <property type="match status" value="1"/>
</dbReference>
<organism evidence="8 9">
    <name type="scientific">Sphaerotilus microaerophilus</name>
    <dbReference type="NCBI Taxonomy" id="2914710"/>
    <lineage>
        <taxon>Bacteria</taxon>
        <taxon>Pseudomonadati</taxon>
        <taxon>Pseudomonadota</taxon>
        <taxon>Betaproteobacteria</taxon>
        <taxon>Burkholderiales</taxon>
        <taxon>Sphaerotilaceae</taxon>
        <taxon>Sphaerotilus</taxon>
    </lineage>
</organism>
<comment type="cofactor">
    <cofactor evidence="6">
        <name>Mg(2+)</name>
        <dbReference type="ChEBI" id="CHEBI:18420"/>
    </cofactor>
</comment>
<keyword evidence="4 6" id="KW-0501">Molybdenum cofactor biosynthesis</keyword>
<evidence type="ECO:0000256" key="4">
    <source>
        <dbReference type="ARBA" id="ARBA00023150"/>
    </source>
</evidence>
<dbReference type="NCBIfam" id="TIGR00177">
    <property type="entry name" value="molyb_syn"/>
    <property type="match status" value="1"/>
</dbReference>
<keyword evidence="6" id="KW-0500">Molybdenum</keyword>
<comment type="function">
    <text evidence="1 6">Catalyzes the insertion of molybdate into adenylated molybdopterin with the concomitant release of AMP.</text>
</comment>
<dbReference type="Pfam" id="PF03454">
    <property type="entry name" value="MoeA_C"/>
    <property type="match status" value="1"/>
</dbReference>
<evidence type="ECO:0000259" key="7">
    <source>
        <dbReference type="SMART" id="SM00852"/>
    </source>
</evidence>
<dbReference type="Gene3D" id="3.90.105.10">
    <property type="entry name" value="Molybdopterin biosynthesis moea protein, domain 2"/>
    <property type="match status" value="1"/>
</dbReference>
<keyword evidence="6" id="KW-0808">Transferase</keyword>
<proteinExistence type="inferred from homology"/>